<dbReference type="GO" id="GO:0005576">
    <property type="term" value="C:extracellular region"/>
    <property type="evidence" value="ECO:0007669"/>
    <property type="project" value="TreeGrafter"/>
</dbReference>
<keyword evidence="3 6" id="KW-0133">Cell shape</keyword>
<dbReference type="PANTHER" id="PTHR30582:SF2">
    <property type="entry name" value="L,D-TRANSPEPTIDASE YCIB-RELATED"/>
    <property type="match status" value="1"/>
</dbReference>
<evidence type="ECO:0000313" key="10">
    <source>
        <dbReference type="Proteomes" id="UP000077421"/>
    </source>
</evidence>
<name>A0A853KAM2_9BACL</name>
<dbReference type="UniPathway" id="UPA00219"/>
<dbReference type="InterPro" id="IPR005490">
    <property type="entry name" value="LD_TPept_cat_dom"/>
</dbReference>
<reference evidence="9 10" key="1">
    <citation type="submission" date="2016-02" db="EMBL/GenBank/DDBJ databases">
        <title>Draft genome sequence of Acidibacillus ferrooxidans SLC66.</title>
        <authorList>
            <person name="Oliveira G."/>
            <person name="Nancucheo I."/>
            <person name="Dall'Agnol H."/>
            <person name="Johnson B."/>
            <person name="Oliveira R."/>
            <person name="Nunes G.L."/>
            <person name="Tzotzos G."/>
            <person name="Orellana S.C."/>
            <person name="Salim A.C."/>
            <person name="Araujo F.M."/>
        </authorList>
    </citation>
    <scope>NUCLEOTIDE SEQUENCE [LARGE SCALE GENOMIC DNA]</scope>
    <source>
        <strain evidence="9 10">SLC66</strain>
    </source>
</reference>
<evidence type="ECO:0000256" key="3">
    <source>
        <dbReference type="ARBA" id="ARBA00022960"/>
    </source>
</evidence>
<dbReference type="GO" id="GO:0016740">
    <property type="term" value="F:transferase activity"/>
    <property type="evidence" value="ECO:0007669"/>
    <property type="project" value="UniProtKB-KW"/>
</dbReference>
<proteinExistence type="predicted"/>
<evidence type="ECO:0000256" key="2">
    <source>
        <dbReference type="ARBA" id="ARBA00022679"/>
    </source>
</evidence>
<dbReference type="SUPFAM" id="SSF141523">
    <property type="entry name" value="L,D-transpeptidase catalytic domain-like"/>
    <property type="match status" value="1"/>
</dbReference>
<dbReference type="InterPro" id="IPR038063">
    <property type="entry name" value="Transpep_catalytic_dom"/>
</dbReference>
<dbReference type="InterPro" id="IPR050979">
    <property type="entry name" value="LD-transpeptidase"/>
</dbReference>
<evidence type="ECO:0000256" key="6">
    <source>
        <dbReference type="PROSITE-ProRule" id="PRU01373"/>
    </source>
</evidence>
<feature type="region of interest" description="Disordered" evidence="7">
    <location>
        <begin position="250"/>
        <end position="269"/>
    </location>
</feature>
<dbReference type="GO" id="GO:0018104">
    <property type="term" value="P:peptidoglycan-protein cross-linking"/>
    <property type="evidence" value="ECO:0007669"/>
    <property type="project" value="TreeGrafter"/>
</dbReference>
<evidence type="ECO:0000256" key="7">
    <source>
        <dbReference type="SAM" id="MobiDB-lite"/>
    </source>
</evidence>
<keyword evidence="4 6" id="KW-0573">Peptidoglycan synthesis</keyword>
<dbReference type="PANTHER" id="PTHR30582">
    <property type="entry name" value="L,D-TRANSPEPTIDASE"/>
    <property type="match status" value="1"/>
</dbReference>
<sequence>MRSIVAGLATVVVLGTVAGVALKNSAVVSVGTSAIGSALGKLTGHASHGLSGVRALSHGKTASAKNLVSTNNAPPPTPVVIDGVSMRYNPYKPSDGAYPSLALVKHLWIDVSVDQQLVYIMNGNHVLYTMVTSTGLDTVPGNSTPLGVYHVQAERGTWFYAPQYQMGAQYWVSWLGHGVFLFHSVTETIHHKLIPTVAAKLLSKASHGCFHLTIPDAQWVYNHIPYHTTVVVEQAPVRLLKHQIYKPSSEQKAAALTNPPGGANSMQSS</sequence>
<evidence type="ECO:0000256" key="5">
    <source>
        <dbReference type="ARBA" id="ARBA00023316"/>
    </source>
</evidence>
<dbReference type="CDD" id="cd16913">
    <property type="entry name" value="YkuD_like"/>
    <property type="match status" value="1"/>
</dbReference>
<dbReference type="GO" id="GO:0071972">
    <property type="term" value="F:peptidoglycan L,D-transpeptidase activity"/>
    <property type="evidence" value="ECO:0007669"/>
    <property type="project" value="TreeGrafter"/>
</dbReference>
<dbReference type="Gene3D" id="2.40.440.10">
    <property type="entry name" value="L,D-transpeptidase catalytic domain-like"/>
    <property type="match status" value="1"/>
</dbReference>
<dbReference type="AlphaFoldDB" id="A0A853KAM2"/>
<dbReference type="EMBL" id="LSUQ01000031">
    <property type="protein sequence ID" value="OAG93521.1"/>
    <property type="molecule type" value="Genomic_DNA"/>
</dbReference>
<gene>
    <name evidence="9" type="ORF">AYW79_10120</name>
</gene>
<evidence type="ECO:0000256" key="1">
    <source>
        <dbReference type="ARBA" id="ARBA00004752"/>
    </source>
</evidence>
<dbReference type="GO" id="GO:0071555">
    <property type="term" value="P:cell wall organization"/>
    <property type="evidence" value="ECO:0007669"/>
    <property type="project" value="UniProtKB-UniRule"/>
</dbReference>
<keyword evidence="2" id="KW-0808">Transferase</keyword>
<evidence type="ECO:0000313" key="9">
    <source>
        <dbReference type="EMBL" id="OAG93521.1"/>
    </source>
</evidence>
<dbReference type="Proteomes" id="UP000077421">
    <property type="component" value="Unassembled WGS sequence"/>
</dbReference>
<dbReference type="GO" id="GO:0008360">
    <property type="term" value="P:regulation of cell shape"/>
    <property type="evidence" value="ECO:0007669"/>
    <property type="project" value="UniProtKB-UniRule"/>
</dbReference>
<protein>
    <recommendedName>
        <fullName evidence="8">L,D-TPase catalytic domain-containing protein</fullName>
    </recommendedName>
</protein>
<evidence type="ECO:0000256" key="4">
    <source>
        <dbReference type="ARBA" id="ARBA00022984"/>
    </source>
</evidence>
<dbReference type="Pfam" id="PF03734">
    <property type="entry name" value="YkuD"/>
    <property type="match status" value="1"/>
</dbReference>
<dbReference type="PROSITE" id="PS52029">
    <property type="entry name" value="LD_TPASE"/>
    <property type="match status" value="1"/>
</dbReference>
<feature type="active site" description="Proton donor/acceptor" evidence="6">
    <location>
        <position position="183"/>
    </location>
</feature>
<comment type="pathway">
    <text evidence="1 6">Cell wall biogenesis; peptidoglycan biosynthesis.</text>
</comment>
<comment type="caution">
    <text evidence="9">The sequence shown here is derived from an EMBL/GenBank/DDBJ whole genome shotgun (WGS) entry which is preliminary data.</text>
</comment>
<accession>A0A853KAM2</accession>
<feature type="active site" description="Nucleophile" evidence="6">
    <location>
        <position position="209"/>
    </location>
</feature>
<keyword evidence="5 6" id="KW-0961">Cell wall biogenesis/degradation</keyword>
<feature type="domain" description="L,D-TPase catalytic" evidence="8">
    <location>
        <begin position="107"/>
        <end position="233"/>
    </location>
</feature>
<evidence type="ECO:0000259" key="8">
    <source>
        <dbReference type="PROSITE" id="PS52029"/>
    </source>
</evidence>
<organism evidence="9 10">
    <name type="scientific">Ferroacidibacillus organovorans</name>
    <dbReference type="NCBI Taxonomy" id="1765683"/>
    <lineage>
        <taxon>Bacteria</taxon>
        <taxon>Bacillati</taxon>
        <taxon>Bacillota</taxon>
        <taxon>Bacilli</taxon>
        <taxon>Bacillales</taxon>
        <taxon>Alicyclobacillaceae</taxon>
        <taxon>Ferroacidibacillus</taxon>
    </lineage>
</organism>
<dbReference type="RefSeq" id="WP_231877837.1">
    <property type="nucleotide sequence ID" value="NZ_LSUQ01000031.1"/>
</dbReference>